<feature type="compositionally biased region" description="Low complexity" evidence="1">
    <location>
        <begin position="182"/>
        <end position="195"/>
    </location>
</feature>
<feature type="domain" description="MINDY deubiquitinase" evidence="2">
    <location>
        <begin position="29"/>
        <end position="279"/>
    </location>
</feature>
<keyword evidence="4" id="KW-1185">Reference proteome</keyword>
<accession>A0ABQ8U632</accession>
<reference evidence="3" key="1">
    <citation type="journal article" date="2022" name="bioRxiv">
        <title>Genomics of Preaxostyla Flagellates Illuminates Evolutionary Transitions and the Path Towards Mitochondrial Loss.</title>
        <authorList>
            <person name="Novak L.V.F."/>
            <person name="Treitli S.C."/>
            <person name="Pyrih J."/>
            <person name="Halakuc P."/>
            <person name="Pipaliya S.V."/>
            <person name="Vacek V."/>
            <person name="Brzon O."/>
            <person name="Soukal P."/>
            <person name="Eme L."/>
            <person name="Dacks J.B."/>
            <person name="Karnkowska A."/>
            <person name="Elias M."/>
            <person name="Hampl V."/>
        </authorList>
    </citation>
    <scope>NUCLEOTIDE SEQUENCE</scope>
    <source>
        <strain evidence="3">RCP-MX</strain>
    </source>
</reference>
<feature type="compositionally biased region" description="Basic and acidic residues" evidence="1">
    <location>
        <begin position="369"/>
        <end position="381"/>
    </location>
</feature>
<sequence length="405" mass="43978">MAGADPSDATYVDPNWGPLLTENLRDYHFYYKTIWIGSQSYIILTQASNGPCPLLALFNCLVLYRRQYINQGGTGYLDGWNLIRGVEHSLHHLNPPRSDPDEQANQEVILKESERCIVGLMEGMDLNVKFGGPLQVELTGAVQTFEMFQIQLCHGWLPDPASPKEAWIKTFSYNNHPPAAPSPKSDAAAPPTARQERAAAAQEFISSTQSQLTATGLAALRALPPQLYVLFRNNHFSTLSVWNGDVYQLVTDQGFLNLPRVVWERLTIDGDSQFFDGDYRPVEPAYFTYQDPLYYRTAPAPAAPAAPAPSALPNPAPAPAPAPVSAPTPGDVHPAAAPPPGGKPDQAPAGEAAAKPLAAGSPPPAAPEPTKEQREQEERDLAFARQLQAEMDAALALDIASQGYF</sequence>
<comment type="caution">
    <text evidence="3">The sequence shown here is derived from an EMBL/GenBank/DDBJ whole genome shotgun (WGS) entry which is preliminary data.</text>
</comment>
<dbReference type="Proteomes" id="UP001141327">
    <property type="component" value="Unassembled WGS sequence"/>
</dbReference>
<name>A0ABQ8U632_9EUKA</name>
<gene>
    <name evidence="3" type="ORF">PAPYR_12603</name>
</gene>
<feature type="compositionally biased region" description="Low complexity" evidence="1">
    <location>
        <begin position="343"/>
        <end position="360"/>
    </location>
</feature>
<organism evidence="3 4">
    <name type="scientific">Paratrimastix pyriformis</name>
    <dbReference type="NCBI Taxonomy" id="342808"/>
    <lineage>
        <taxon>Eukaryota</taxon>
        <taxon>Metamonada</taxon>
        <taxon>Preaxostyla</taxon>
        <taxon>Paratrimastigidae</taxon>
        <taxon>Paratrimastix</taxon>
    </lineage>
</organism>
<dbReference type="InterPro" id="IPR007518">
    <property type="entry name" value="MINDY"/>
</dbReference>
<dbReference type="EMBL" id="JAPMOS010000324">
    <property type="protein sequence ID" value="KAJ4453047.1"/>
    <property type="molecule type" value="Genomic_DNA"/>
</dbReference>
<dbReference type="PANTHER" id="PTHR18063">
    <property type="entry name" value="NF-E2 INDUCIBLE PROTEIN"/>
    <property type="match status" value="1"/>
</dbReference>
<dbReference type="InterPro" id="IPR033979">
    <property type="entry name" value="MINDY_domain"/>
</dbReference>
<evidence type="ECO:0000259" key="2">
    <source>
        <dbReference type="Pfam" id="PF04424"/>
    </source>
</evidence>
<feature type="region of interest" description="Disordered" evidence="1">
    <location>
        <begin position="301"/>
        <end position="381"/>
    </location>
</feature>
<dbReference type="Pfam" id="PF04424">
    <property type="entry name" value="MINDY_DUB"/>
    <property type="match status" value="1"/>
</dbReference>
<evidence type="ECO:0000313" key="3">
    <source>
        <dbReference type="EMBL" id="KAJ4453047.1"/>
    </source>
</evidence>
<protein>
    <recommendedName>
        <fullName evidence="2">MINDY deubiquitinase domain-containing protein</fullName>
    </recommendedName>
</protein>
<feature type="compositionally biased region" description="Pro residues" evidence="1">
    <location>
        <begin position="301"/>
        <end position="326"/>
    </location>
</feature>
<evidence type="ECO:0000256" key="1">
    <source>
        <dbReference type="SAM" id="MobiDB-lite"/>
    </source>
</evidence>
<feature type="region of interest" description="Disordered" evidence="1">
    <location>
        <begin position="172"/>
        <end position="195"/>
    </location>
</feature>
<proteinExistence type="predicted"/>
<dbReference type="PANTHER" id="PTHR18063:SF6">
    <property type="entry name" value="UBIQUITIN CARBOXYL-TERMINAL HYDROLASE"/>
    <property type="match status" value="1"/>
</dbReference>
<evidence type="ECO:0000313" key="4">
    <source>
        <dbReference type="Proteomes" id="UP001141327"/>
    </source>
</evidence>